<dbReference type="RefSeq" id="WP_213008872.1">
    <property type="nucleotide sequence ID" value="NZ_BOQN01000062.1"/>
</dbReference>
<gene>
    <name evidence="1" type="ORF">Ato02nite_048350</name>
</gene>
<evidence type="ECO:0000313" key="2">
    <source>
        <dbReference type="Proteomes" id="UP000677082"/>
    </source>
</evidence>
<sequence length="211" mass="23011">MTDNHDESIDWRVRTIHDASSIRAFNEATFDDTDGSGDLGRLAAGALIVATTIVIDELFMDIEMLAVGGDTAPGDRRDFLVLADLPERFASRYDARFARSFLVATVAVTARLSLDCWSAPASVGEALALSLVVERARNLLVEHEIVDAEAAGELYKGFEDAAFDDLDHQWLYHPQSDGVVNTFGAAASDVIAWFEQNEEADGCIHPYSTAQ</sequence>
<dbReference type="Proteomes" id="UP000677082">
    <property type="component" value="Unassembled WGS sequence"/>
</dbReference>
<protein>
    <submittedName>
        <fullName evidence="1">Uncharacterized protein</fullName>
    </submittedName>
</protein>
<reference evidence="1 2" key="1">
    <citation type="submission" date="2021-03" db="EMBL/GenBank/DDBJ databases">
        <title>Whole genome shotgun sequence of Actinoplanes toevensis NBRC 105298.</title>
        <authorList>
            <person name="Komaki H."/>
            <person name="Tamura T."/>
        </authorList>
    </citation>
    <scope>NUCLEOTIDE SEQUENCE [LARGE SCALE GENOMIC DNA]</scope>
    <source>
        <strain evidence="1 2">NBRC 105298</strain>
    </source>
</reference>
<keyword evidence="2" id="KW-1185">Reference proteome</keyword>
<name>A0A919TDE2_9ACTN</name>
<accession>A0A919TDE2</accession>
<comment type="caution">
    <text evidence="1">The sequence shown here is derived from an EMBL/GenBank/DDBJ whole genome shotgun (WGS) entry which is preliminary data.</text>
</comment>
<dbReference type="EMBL" id="BOQN01000062">
    <property type="protein sequence ID" value="GIM93042.1"/>
    <property type="molecule type" value="Genomic_DNA"/>
</dbReference>
<dbReference type="AlphaFoldDB" id="A0A919TDE2"/>
<proteinExistence type="predicted"/>
<organism evidence="1 2">
    <name type="scientific">Paractinoplanes toevensis</name>
    <dbReference type="NCBI Taxonomy" id="571911"/>
    <lineage>
        <taxon>Bacteria</taxon>
        <taxon>Bacillati</taxon>
        <taxon>Actinomycetota</taxon>
        <taxon>Actinomycetes</taxon>
        <taxon>Micromonosporales</taxon>
        <taxon>Micromonosporaceae</taxon>
        <taxon>Paractinoplanes</taxon>
    </lineage>
</organism>
<evidence type="ECO:0000313" key="1">
    <source>
        <dbReference type="EMBL" id="GIM93042.1"/>
    </source>
</evidence>